<dbReference type="InterPro" id="IPR018062">
    <property type="entry name" value="HTH_AraC-typ_CS"/>
</dbReference>
<dbReference type="InterPro" id="IPR020449">
    <property type="entry name" value="Tscrpt_reg_AraC-type_HTH"/>
</dbReference>
<dbReference type="Gene3D" id="1.10.10.60">
    <property type="entry name" value="Homeodomain-like"/>
    <property type="match status" value="2"/>
</dbReference>
<dbReference type="PATRIC" id="fig|1158610.3.peg.1129"/>
<keyword evidence="6" id="KW-1185">Reference proteome</keyword>
<dbReference type="PANTHER" id="PTHR43280:SF28">
    <property type="entry name" value="HTH-TYPE TRANSCRIPTIONAL ACTIVATOR RHAS"/>
    <property type="match status" value="1"/>
</dbReference>
<protein>
    <recommendedName>
        <fullName evidence="4">HTH araC/xylS-type domain-containing protein</fullName>
    </recommendedName>
</protein>
<reference evidence="5 6" key="1">
    <citation type="submission" date="2013-02" db="EMBL/GenBank/DDBJ databases">
        <title>The Genome Sequence of Enterococcus phoeniculicola BAA-412.</title>
        <authorList>
            <consortium name="The Broad Institute Genome Sequencing Platform"/>
            <consortium name="The Broad Institute Genome Sequencing Center for Infectious Disease"/>
            <person name="Earl A.M."/>
            <person name="Gilmore M.S."/>
            <person name="Lebreton F."/>
            <person name="Walker B."/>
            <person name="Young S.K."/>
            <person name="Zeng Q."/>
            <person name="Gargeya S."/>
            <person name="Fitzgerald M."/>
            <person name="Haas B."/>
            <person name="Abouelleil A."/>
            <person name="Alvarado L."/>
            <person name="Arachchi H.M."/>
            <person name="Berlin A.M."/>
            <person name="Chapman S.B."/>
            <person name="Dewar J."/>
            <person name="Goldberg J."/>
            <person name="Griggs A."/>
            <person name="Gujja S."/>
            <person name="Hansen M."/>
            <person name="Howarth C."/>
            <person name="Imamovic A."/>
            <person name="Larimer J."/>
            <person name="McCowan C."/>
            <person name="Murphy C."/>
            <person name="Neiman D."/>
            <person name="Pearson M."/>
            <person name="Priest M."/>
            <person name="Roberts A."/>
            <person name="Saif S."/>
            <person name="Shea T."/>
            <person name="Sisk P."/>
            <person name="Sykes S."/>
            <person name="Wortman J."/>
            <person name="Nusbaum C."/>
            <person name="Birren B."/>
        </authorList>
    </citation>
    <scope>NUCLEOTIDE SEQUENCE [LARGE SCALE GENOMIC DNA]</scope>
    <source>
        <strain evidence="5 6">ATCC BAA-412</strain>
    </source>
</reference>
<dbReference type="InterPro" id="IPR014710">
    <property type="entry name" value="RmlC-like_jellyroll"/>
</dbReference>
<dbReference type="Gene3D" id="2.60.120.10">
    <property type="entry name" value="Jelly Rolls"/>
    <property type="match status" value="1"/>
</dbReference>
<evidence type="ECO:0000256" key="2">
    <source>
        <dbReference type="ARBA" id="ARBA00023125"/>
    </source>
</evidence>
<dbReference type="EMBL" id="AJAT01000012">
    <property type="protein sequence ID" value="EOL45265.1"/>
    <property type="molecule type" value="Genomic_DNA"/>
</dbReference>
<dbReference type="Proteomes" id="UP000013785">
    <property type="component" value="Unassembled WGS sequence"/>
</dbReference>
<dbReference type="InterPro" id="IPR037923">
    <property type="entry name" value="HTH-like"/>
</dbReference>
<proteinExistence type="predicted"/>
<dbReference type="PANTHER" id="PTHR43280">
    <property type="entry name" value="ARAC-FAMILY TRANSCRIPTIONAL REGULATOR"/>
    <property type="match status" value="1"/>
</dbReference>
<dbReference type="RefSeq" id="WP_010767823.1">
    <property type="nucleotide sequence ID" value="NZ_ASWE01000003.1"/>
</dbReference>
<dbReference type="HOGENOM" id="CLU_000445_88_3_9"/>
<evidence type="ECO:0000313" key="6">
    <source>
        <dbReference type="Proteomes" id="UP000013785"/>
    </source>
</evidence>
<dbReference type="CDD" id="cd02208">
    <property type="entry name" value="cupin_RmlC-like"/>
    <property type="match status" value="1"/>
</dbReference>
<evidence type="ECO:0000259" key="4">
    <source>
        <dbReference type="PROSITE" id="PS01124"/>
    </source>
</evidence>
<dbReference type="InterPro" id="IPR013096">
    <property type="entry name" value="Cupin_2"/>
</dbReference>
<keyword evidence="3" id="KW-0804">Transcription</keyword>
<dbReference type="InterPro" id="IPR009057">
    <property type="entry name" value="Homeodomain-like_sf"/>
</dbReference>
<sequence>MENFIFTPNPSEKDIDQSLNEITEHGNSLFPFAVHFTSHDESQTFMIHTHWHREMEILYITNGMMEVIIEGNHFIAKEGDILFIPPNLLHGAINYNQSACSFFAIVFDSFFVESHFSDLVQQSYFDPILKYTAQHIVHATQEIHNIELLQSHASELIEAFAIKKPYYELTLKAHLFLFFQQLYEEKETLFHFEENIERKNDLTSYKCKKILLYIEENYKNHISLDDISRHIGFSREHFCRFFKKNFHISFFTYLNEMRIKKAEYLLLNTQLKIIDIALESGFDDSNYFTTVFKKETGLTPTAYRKTPNNVTLLN</sequence>
<name>R3WTX0_9ENTE</name>
<keyword evidence="1" id="KW-0805">Transcription regulation</keyword>
<dbReference type="SUPFAM" id="SSF51215">
    <property type="entry name" value="Regulatory protein AraC"/>
    <property type="match status" value="1"/>
</dbReference>
<organism evidence="5 6">
    <name type="scientific">Enterococcus phoeniculicola ATCC BAA-412</name>
    <dbReference type="NCBI Taxonomy" id="1158610"/>
    <lineage>
        <taxon>Bacteria</taxon>
        <taxon>Bacillati</taxon>
        <taxon>Bacillota</taxon>
        <taxon>Bacilli</taxon>
        <taxon>Lactobacillales</taxon>
        <taxon>Enterococcaceae</taxon>
        <taxon>Enterococcus</taxon>
    </lineage>
</organism>
<dbReference type="Pfam" id="PF07883">
    <property type="entry name" value="Cupin_2"/>
    <property type="match status" value="1"/>
</dbReference>
<keyword evidence="2" id="KW-0238">DNA-binding</keyword>
<comment type="caution">
    <text evidence="5">The sequence shown here is derived from an EMBL/GenBank/DDBJ whole genome shotgun (WGS) entry which is preliminary data.</text>
</comment>
<evidence type="ECO:0000256" key="3">
    <source>
        <dbReference type="ARBA" id="ARBA00023163"/>
    </source>
</evidence>
<dbReference type="PROSITE" id="PS01124">
    <property type="entry name" value="HTH_ARAC_FAMILY_2"/>
    <property type="match status" value="1"/>
</dbReference>
<gene>
    <name evidence="5" type="ORF">UC3_01155</name>
</gene>
<dbReference type="SMART" id="SM00342">
    <property type="entry name" value="HTH_ARAC"/>
    <property type="match status" value="1"/>
</dbReference>
<dbReference type="Pfam" id="PF12833">
    <property type="entry name" value="HTH_18"/>
    <property type="match status" value="1"/>
</dbReference>
<accession>R3WTX0</accession>
<dbReference type="GO" id="GO:0003700">
    <property type="term" value="F:DNA-binding transcription factor activity"/>
    <property type="evidence" value="ECO:0007669"/>
    <property type="project" value="InterPro"/>
</dbReference>
<dbReference type="InterPro" id="IPR018060">
    <property type="entry name" value="HTH_AraC"/>
</dbReference>
<dbReference type="STRING" id="154621.RV11_GL000782"/>
<dbReference type="PROSITE" id="PS00041">
    <property type="entry name" value="HTH_ARAC_FAMILY_1"/>
    <property type="match status" value="1"/>
</dbReference>
<dbReference type="GO" id="GO:0043565">
    <property type="term" value="F:sequence-specific DNA binding"/>
    <property type="evidence" value="ECO:0007669"/>
    <property type="project" value="InterPro"/>
</dbReference>
<evidence type="ECO:0000256" key="1">
    <source>
        <dbReference type="ARBA" id="ARBA00023015"/>
    </source>
</evidence>
<dbReference type="eggNOG" id="COG2207">
    <property type="taxonomic scope" value="Bacteria"/>
</dbReference>
<dbReference type="AlphaFoldDB" id="R3WTX0"/>
<feature type="domain" description="HTH araC/xylS-type" evidence="4">
    <location>
        <begin position="208"/>
        <end position="306"/>
    </location>
</feature>
<dbReference type="PRINTS" id="PR00032">
    <property type="entry name" value="HTHARAC"/>
</dbReference>
<evidence type="ECO:0000313" key="5">
    <source>
        <dbReference type="EMBL" id="EOL45265.1"/>
    </source>
</evidence>
<dbReference type="SUPFAM" id="SSF46689">
    <property type="entry name" value="Homeodomain-like"/>
    <property type="match status" value="2"/>
</dbReference>